<sequence length="153" mass="17560">MTKKFLRYLSHNKAYKVFNKRTTCVEKSIHAIFDESNQLIDKGSQEVPSPDGPHLESKQIVINSEGEPDPQKNDEEIHVIEEIEVDLYKNMHDIDDNSKEDQVPHAKENQSHIQSILAKDQTINEQIAVLNDEIAKLKISLTSSQEEIIKLKE</sequence>
<organism evidence="2 3">
    <name type="scientific">Datura stramonium</name>
    <name type="common">Jimsonweed</name>
    <name type="synonym">Common thornapple</name>
    <dbReference type="NCBI Taxonomy" id="4076"/>
    <lineage>
        <taxon>Eukaryota</taxon>
        <taxon>Viridiplantae</taxon>
        <taxon>Streptophyta</taxon>
        <taxon>Embryophyta</taxon>
        <taxon>Tracheophyta</taxon>
        <taxon>Spermatophyta</taxon>
        <taxon>Magnoliopsida</taxon>
        <taxon>eudicotyledons</taxon>
        <taxon>Gunneridae</taxon>
        <taxon>Pentapetalae</taxon>
        <taxon>asterids</taxon>
        <taxon>lamiids</taxon>
        <taxon>Solanales</taxon>
        <taxon>Solanaceae</taxon>
        <taxon>Solanoideae</taxon>
        <taxon>Datureae</taxon>
        <taxon>Datura</taxon>
    </lineage>
</organism>
<dbReference type="Proteomes" id="UP000823775">
    <property type="component" value="Unassembled WGS sequence"/>
</dbReference>
<reference evidence="2 3" key="1">
    <citation type="journal article" date="2021" name="BMC Genomics">
        <title>Datura genome reveals duplications of psychoactive alkaloid biosynthetic genes and high mutation rate following tissue culture.</title>
        <authorList>
            <person name="Rajewski A."/>
            <person name="Carter-House D."/>
            <person name="Stajich J."/>
            <person name="Litt A."/>
        </authorList>
    </citation>
    <scope>NUCLEOTIDE SEQUENCE [LARGE SCALE GENOMIC DNA]</scope>
    <source>
        <strain evidence="2">AR-01</strain>
    </source>
</reference>
<proteinExistence type="predicted"/>
<evidence type="ECO:0000256" key="1">
    <source>
        <dbReference type="SAM" id="MobiDB-lite"/>
    </source>
</evidence>
<gene>
    <name evidence="2" type="ORF">HAX54_016349</name>
</gene>
<name>A0ABS8UIW4_DATST</name>
<keyword evidence="3" id="KW-1185">Reference proteome</keyword>
<evidence type="ECO:0000313" key="3">
    <source>
        <dbReference type="Proteomes" id="UP000823775"/>
    </source>
</evidence>
<accession>A0ABS8UIW4</accession>
<comment type="caution">
    <text evidence="2">The sequence shown here is derived from an EMBL/GenBank/DDBJ whole genome shotgun (WGS) entry which is preliminary data.</text>
</comment>
<evidence type="ECO:0000313" key="2">
    <source>
        <dbReference type="EMBL" id="MCD9558764.1"/>
    </source>
</evidence>
<feature type="region of interest" description="Disordered" evidence="1">
    <location>
        <begin position="42"/>
        <end position="74"/>
    </location>
</feature>
<dbReference type="EMBL" id="JACEIK010002058">
    <property type="protein sequence ID" value="MCD9558764.1"/>
    <property type="molecule type" value="Genomic_DNA"/>
</dbReference>
<protein>
    <submittedName>
        <fullName evidence="2">Uncharacterized protein</fullName>
    </submittedName>
</protein>